<evidence type="ECO:0000313" key="9">
    <source>
        <dbReference type="Proteomes" id="UP001307889"/>
    </source>
</evidence>
<reference evidence="8 9" key="1">
    <citation type="submission" date="2023-09" db="EMBL/GenBank/DDBJ databases">
        <title>Nesidiocoris tenuis whole genome shotgun sequence.</title>
        <authorList>
            <person name="Shibata T."/>
            <person name="Shimoda M."/>
            <person name="Kobayashi T."/>
            <person name="Uehara T."/>
        </authorList>
    </citation>
    <scope>NUCLEOTIDE SEQUENCE [LARGE SCALE GENOMIC DNA]</scope>
    <source>
        <strain evidence="8 9">Japan</strain>
    </source>
</reference>
<feature type="compositionally biased region" description="Acidic residues" evidence="6">
    <location>
        <begin position="101"/>
        <end position="110"/>
    </location>
</feature>
<organism evidence="8 9">
    <name type="scientific">Nesidiocoris tenuis</name>
    <dbReference type="NCBI Taxonomy" id="355587"/>
    <lineage>
        <taxon>Eukaryota</taxon>
        <taxon>Metazoa</taxon>
        <taxon>Ecdysozoa</taxon>
        <taxon>Arthropoda</taxon>
        <taxon>Hexapoda</taxon>
        <taxon>Insecta</taxon>
        <taxon>Pterygota</taxon>
        <taxon>Neoptera</taxon>
        <taxon>Paraneoptera</taxon>
        <taxon>Hemiptera</taxon>
        <taxon>Heteroptera</taxon>
        <taxon>Panheteroptera</taxon>
        <taxon>Cimicomorpha</taxon>
        <taxon>Miridae</taxon>
        <taxon>Dicyphina</taxon>
        <taxon>Nesidiocoris</taxon>
    </lineage>
</organism>
<evidence type="ECO:0000259" key="7">
    <source>
        <dbReference type="PROSITE" id="PS50157"/>
    </source>
</evidence>
<feature type="region of interest" description="Disordered" evidence="6">
    <location>
        <begin position="210"/>
        <end position="240"/>
    </location>
</feature>
<evidence type="ECO:0000313" key="8">
    <source>
        <dbReference type="EMBL" id="BES95280.1"/>
    </source>
</evidence>
<feature type="region of interest" description="Disordered" evidence="6">
    <location>
        <begin position="82"/>
        <end position="121"/>
    </location>
</feature>
<feature type="domain" description="C2H2-type" evidence="7">
    <location>
        <begin position="301"/>
        <end position="329"/>
    </location>
</feature>
<name>A0ABN7AWE9_9HEMI</name>
<feature type="compositionally biased region" description="Polar residues" evidence="6">
    <location>
        <begin position="254"/>
        <end position="267"/>
    </location>
</feature>
<feature type="compositionally biased region" description="Polar residues" evidence="6">
    <location>
        <begin position="215"/>
        <end position="230"/>
    </location>
</feature>
<dbReference type="SMART" id="SM00355">
    <property type="entry name" value="ZnF_C2H2"/>
    <property type="match status" value="3"/>
</dbReference>
<evidence type="ECO:0000256" key="4">
    <source>
        <dbReference type="ARBA" id="ARBA00022833"/>
    </source>
</evidence>
<sequence length="389" mass="43300">MGATKSPVDVGRWVKDSNLIAVHDKPSKQLLANTAIMTSTVGYEEITISSVKIEPFDPAETLTVKSSSSEGDEEPTILIPASDIKMDPDDPLAATETVPREDEETMDEEAEKEKKDDENGDSRQYTCLRCGFVTKKDEELREHMFSWHPDGMKDSLPKYLQKKIENVKKGFKCHTCLAVFPLMNMLKVHELQHLPKKDVKKVRAVDCPAIPQPKSVLQPSADATPNTQNSLKRKSDAAEKVVLVPKQPKDYAFASSSPKGGNQSPQHPSEKKAPRAKKKKLFEPPTSVDCDALPLNAAGEHQCVQCSFRTKKLYSLKRHYRRVHCSDEQKRQELCCSVCKREFSKAYQIETHVCVPTSGKTIDCDSSAKDEVTLDPAAVVGEEISSDKS</sequence>
<feature type="domain" description="C2H2-type" evidence="7">
    <location>
        <begin position="171"/>
        <end position="198"/>
    </location>
</feature>
<dbReference type="PROSITE" id="PS00028">
    <property type="entry name" value="ZINC_FINGER_C2H2_1"/>
    <property type="match status" value="1"/>
</dbReference>
<protein>
    <recommendedName>
        <fullName evidence="7">C2H2-type domain-containing protein</fullName>
    </recommendedName>
</protein>
<dbReference type="InterPro" id="IPR050688">
    <property type="entry name" value="Zinc_finger/UBP_domain"/>
</dbReference>
<evidence type="ECO:0000256" key="2">
    <source>
        <dbReference type="ARBA" id="ARBA00022737"/>
    </source>
</evidence>
<feature type="region of interest" description="Disordered" evidence="6">
    <location>
        <begin position="252"/>
        <end position="282"/>
    </location>
</feature>
<keyword evidence="9" id="KW-1185">Reference proteome</keyword>
<dbReference type="PANTHER" id="PTHR24403:SF67">
    <property type="entry name" value="FI01116P-RELATED"/>
    <property type="match status" value="1"/>
</dbReference>
<dbReference type="EMBL" id="AP028914">
    <property type="protein sequence ID" value="BES95280.1"/>
    <property type="molecule type" value="Genomic_DNA"/>
</dbReference>
<dbReference type="PANTHER" id="PTHR24403">
    <property type="entry name" value="ZINC FINGER PROTEIN"/>
    <property type="match status" value="1"/>
</dbReference>
<keyword evidence="4" id="KW-0862">Zinc</keyword>
<feature type="compositionally biased region" description="Basic and acidic residues" evidence="6">
    <location>
        <begin position="111"/>
        <end position="121"/>
    </location>
</feature>
<keyword evidence="2" id="KW-0677">Repeat</keyword>
<keyword evidence="1" id="KW-0479">Metal-binding</keyword>
<dbReference type="Gene3D" id="3.30.160.60">
    <property type="entry name" value="Classic Zinc Finger"/>
    <property type="match status" value="2"/>
</dbReference>
<evidence type="ECO:0000256" key="1">
    <source>
        <dbReference type="ARBA" id="ARBA00022723"/>
    </source>
</evidence>
<gene>
    <name evidence="8" type="ORF">NTJ_08086</name>
</gene>
<keyword evidence="3 5" id="KW-0863">Zinc-finger</keyword>
<evidence type="ECO:0000256" key="6">
    <source>
        <dbReference type="SAM" id="MobiDB-lite"/>
    </source>
</evidence>
<dbReference type="Proteomes" id="UP001307889">
    <property type="component" value="Chromosome 6"/>
</dbReference>
<proteinExistence type="predicted"/>
<dbReference type="InterPro" id="IPR013087">
    <property type="entry name" value="Znf_C2H2_type"/>
</dbReference>
<accession>A0ABN7AWE9</accession>
<dbReference type="PROSITE" id="PS50157">
    <property type="entry name" value="ZINC_FINGER_C2H2_2"/>
    <property type="match status" value="2"/>
</dbReference>
<evidence type="ECO:0000256" key="3">
    <source>
        <dbReference type="ARBA" id="ARBA00022771"/>
    </source>
</evidence>
<evidence type="ECO:0000256" key="5">
    <source>
        <dbReference type="PROSITE-ProRule" id="PRU00042"/>
    </source>
</evidence>